<proteinExistence type="predicted"/>
<evidence type="ECO:0000313" key="1">
    <source>
        <dbReference type="EMBL" id="HFK21274.1"/>
    </source>
</evidence>
<protein>
    <submittedName>
        <fullName evidence="1">Uncharacterized protein</fullName>
    </submittedName>
</protein>
<sequence>MDFTTNTSINLFVHLEIIALPTKNYDGSNQRKKLTDIETVARKDWIMAMDRVHDNADVVKIKTCLA</sequence>
<dbReference type="EMBL" id="DSTX01000013">
    <property type="protein sequence ID" value="HFK21274.1"/>
    <property type="molecule type" value="Genomic_DNA"/>
</dbReference>
<accession>A0A7C3N8W9</accession>
<reference evidence="1" key="1">
    <citation type="journal article" date="2020" name="mSystems">
        <title>Genome- and Community-Level Interaction Insights into Carbon Utilization and Element Cycling Functions of Hydrothermarchaeota in Hydrothermal Sediment.</title>
        <authorList>
            <person name="Zhou Z."/>
            <person name="Liu Y."/>
            <person name="Xu W."/>
            <person name="Pan J."/>
            <person name="Luo Z.H."/>
            <person name="Li M."/>
        </authorList>
    </citation>
    <scope>NUCLEOTIDE SEQUENCE [LARGE SCALE GENOMIC DNA]</scope>
    <source>
        <strain evidence="1">SpSt-468</strain>
    </source>
</reference>
<name>A0A7C3N8W9_9CREN</name>
<gene>
    <name evidence="1" type="ORF">ENS19_08385</name>
</gene>
<organism evidence="1">
    <name type="scientific">Candidatus Methanomethylicus mesodigestus</name>
    <dbReference type="NCBI Taxonomy" id="1867258"/>
    <lineage>
        <taxon>Archaea</taxon>
        <taxon>Thermoproteota</taxon>
        <taxon>Methanosuratincolia</taxon>
        <taxon>Candidatus Methanomethylicales</taxon>
        <taxon>Candidatus Methanomethylicaceae</taxon>
        <taxon>Candidatus Methanomethylicus</taxon>
    </lineage>
</organism>
<comment type="caution">
    <text evidence="1">The sequence shown here is derived from an EMBL/GenBank/DDBJ whole genome shotgun (WGS) entry which is preliminary data.</text>
</comment>
<dbReference type="AlphaFoldDB" id="A0A7C3N8W9"/>